<dbReference type="Gene3D" id="1.10.8.60">
    <property type="match status" value="1"/>
</dbReference>
<dbReference type="STRING" id="121821.GCA_001870675_01898"/>
<comment type="caution">
    <text evidence="1">The sequence shown here is derived from an EMBL/GenBank/DDBJ whole genome shotgun (WGS) entry which is preliminary data.</text>
</comment>
<dbReference type="EMBL" id="QKZQ01000004">
    <property type="protein sequence ID" value="PZX46214.1"/>
    <property type="molecule type" value="Genomic_DNA"/>
</dbReference>
<evidence type="ECO:0000313" key="2">
    <source>
        <dbReference type="Proteomes" id="UP000249364"/>
    </source>
</evidence>
<dbReference type="AlphaFoldDB" id="A0A2W7QC80"/>
<dbReference type="PANTHER" id="PTHR30050:SF5">
    <property type="entry name" value="DNAA REGULATORY INACTIVATOR HDA"/>
    <property type="match status" value="1"/>
</dbReference>
<dbReference type="InterPro" id="IPR027417">
    <property type="entry name" value="P-loop_NTPase"/>
</dbReference>
<name>A0A2W7QC80_9RHOB</name>
<dbReference type="GO" id="GO:0003688">
    <property type="term" value="F:DNA replication origin binding"/>
    <property type="evidence" value="ECO:0007669"/>
    <property type="project" value="TreeGrafter"/>
</dbReference>
<proteinExistence type="predicted"/>
<dbReference type="PANTHER" id="PTHR30050">
    <property type="entry name" value="CHROMOSOMAL REPLICATION INITIATOR PROTEIN DNAA"/>
    <property type="match status" value="1"/>
</dbReference>
<dbReference type="Proteomes" id="UP000249364">
    <property type="component" value="Unassembled WGS sequence"/>
</dbReference>
<dbReference type="Gene3D" id="3.40.50.300">
    <property type="entry name" value="P-loop containing nucleotide triphosphate hydrolases"/>
    <property type="match status" value="1"/>
</dbReference>
<sequence length="228" mass="24290">MPRPTQIHMPLDLPASHTRDSFVPAPCNARALAMLDQPEWPAGKLMLGGPEGSGKTHLLHIWATETGATLMQGDALAHADLAALARGGAVAIDDAAAVARTAQGQTALFHLHNMLAEQRGRLLLAARLPVRDWGLSLPDLASRLAACAHVPLAAPDDTLLAAVLTKLFADRQVRIPDNLIPFLLPRMERSLAGAQAIVAQLDAEALARKKPISRNLAADVMQSSFDLE</sequence>
<protein>
    <submittedName>
        <fullName evidence="1">DnaA protein</fullName>
    </submittedName>
</protein>
<dbReference type="RefSeq" id="WP_071468614.1">
    <property type="nucleotide sequence ID" value="NZ_MEHT01000007.1"/>
</dbReference>
<reference evidence="1 2" key="1">
    <citation type="submission" date="2018-06" db="EMBL/GenBank/DDBJ databases">
        <title>Genomic Encyclopedia of Archaeal and Bacterial Type Strains, Phase II (KMG-II): from individual species to whole genera.</title>
        <authorList>
            <person name="Goeker M."/>
        </authorList>
    </citation>
    <scope>NUCLEOTIDE SEQUENCE [LARGE SCALE GENOMIC DNA]</scope>
    <source>
        <strain evidence="1 2">DSM 13087</strain>
    </source>
</reference>
<evidence type="ECO:0000313" key="1">
    <source>
        <dbReference type="EMBL" id="PZX46214.1"/>
    </source>
</evidence>
<gene>
    <name evidence="1" type="ORF">LY56_01186</name>
</gene>
<dbReference type="GO" id="GO:0005886">
    <property type="term" value="C:plasma membrane"/>
    <property type="evidence" value="ECO:0007669"/>
    <property type="project" value="TreeGrafter"/>
</dbReference>
<dbReference type="SUPFAM" id="SSF52540">
    <property type="entry name" value="P-loop containing nucleoside triphosphate hydrolases"/>
    <property type="match status" value="1"/>
</dbReference>
<dbReference type="GO" id="GO:0006270">
    <property type="term" value="P:DNA replication initiation"/>
    <property type="evidence" value="ECO:0007669"/>
    <property type="project" value="TreeGrafter"/>
</dbReference>
<organism evidence="1 2">
    <name type="scientific">Roseinatronobacter thiooxidans</name>
    <dbReference type="NCBI Taxonomy" id="121821"/>
    <lineage>
        <taxon>Bacteria</taxon>
        <taxon>Pseudomonadati</taxon>
        <taxon>Pseudomonadota</taxon>
        <taxon>Alphaproteobacteria</taxon>
        <taxon>Rhodobacterales</taxon>
        <taxon>Paracoccaceae</taxon>
        <taxon>Roseinatronobacter</taxon>
    </lineage>
</organism>
<accession>A0A2W7QC80</accession>
<keyword evidence="2" id="KW-1185">Reference proteome</keyword>